<dbReference type="GeneTree" id="ENSGT00940000166332"/>
<dbReference type="PANTHER" id="PTHR22605:SF16">
    <property type="entry name" value="E3 UBIQUITIN-PROTEIN LIGASE RNF213"/>
    <property type="match status" value="1"/>
</dbReference>
<evidence type="ECO:0000313" key="2">
    <source>
        <dbReference type="Ensembl" id="ENSHHUP00000068278.1"/>
    </source>
</evidence>
<evidence type="ECO:0000256" key="1">
    <source>
        <dbReference type="SAM" id="Coils"/>
    </source>
</evidence>
<dbReference type="InterPro" id="IPR031248">
    <property type="entry name" value="RNF213"/>
</dbReference>
<sequence>MRDWRRKAFPNKLVHHGSYFTSKIEPEMKVWKRLVSVTFGNEEFTERWRSTFLNDFEGKLKKEKPMHQIEIYCDKIEEVGKTSPYFCNSLEKCALEAVTAICQDKSNLHELLKNHDFSKFGKLMSVIVLKSWPKNSDGQYVEGEELVMEHLLSWPMAISIFRVQDANGALINRLTDEAKERMEVASSAFCSVAKKFINGKIQIKTLNQILERKKEFTELLKIDDLCDDGRCQDGDAMKRLLRWREEEVEAIVNDKKMVEGLLIFCHKLQEYLKIDVRELQYKNQQNIDQMTLDDFMEVHRLDHDSSETGEVTYFNLCDDTRQMASSLHAIRDSYIFTMCWENQAKELSLNQLDTDETEPKPERDTEVYTLDLIHSEIFQSCNDNYRRIYESLRSGTISLEEVDRIFEAYKDKYKDMEKDLKIMRRINSSDDGRWIKRRIQQIQQYHDLHLALESAKVIMDVRETICPQGDFKVLQTLLDMVSWKNSHFTKVILVQYIKHFYALRKKGAI</sequence>
<name>A0A4W5Q1H5_9TELE</name>
<dbReference type="Proteomes" id="UP000314982">
    <property type="component" value="Unassembled WGS sequence"/>
</dbReference>
<protein>
    <submittedName>
        <fullName evidence="2">Uncharacterized protein</fullName>
    </submittedName>
</protein>
<feature type="coiled-coil region" evidence="1">
    <location>
        <begin position="399"/>
        <end position="426"/>
    </location>
</feature>
<reference evidence="2" key="3">
    <citation type="submission" date="2025-09" db="UniProtKB">
        <authorList>
            <consortium name="Ensembl"/>
        </authorList>
    </citation>
    <scope>IDENTIFICATION</scope>
</reference>
<dbReference type="GO" id="GO:0016887">
    <property type="term" value="F:ATP hydrolysis activity"/>
    <property type="evidence" value="ECO:0007669"/>
    <property type="project" value="InterPro"/>
</dbReference>
<dbReference type="AlphaFoldDB" id="A0A4W5Q1H5"/>
<evidence type="ECO:0000313" key="3">
    <source>
        <dbReference type="Proteomes" id="UP000314982"/>
    </source>
</evidence>
<dbReference type="GO" id="GO:0004842">
    <property type="term" value="F:ubiquitin-protein transferase activity"/>
    <property type="evidence" value="ECO:0007669"/>
    <property type="project" value="InterPro"/>
</dbReference>
<reference evidence="2" key="2">
    <citation type="submission" date="2025-08" db="UniProtKB">
        <authorList>
            <consortium name="Ensembl"/>
        </authorList>
    </citation>
    <scope>IDENTIFICATION</scope>
</reference>
<keyword evidence="3" id="KW-1185">Reference proteome</keyword>
<proteinExistence type="predicted"/>
<accession>A0A4W5Q1H5</accession>
<dbReference type="STRING" id="62062.ENSHHUP00000068278"/>
<reference evidence="3" key="1">
    <citation type="submission" date="2018-06" db="EMBL/GenBank/DDBJ databases">
        <title>Genome assembly of Danube salmon.</title>
        <authorList>
            <person name="Macqueen D.J."/>
            <person name="Gundappa M.K."/>
        </authorList>
    </citation>
    <scope>NUCLEOTIDE SEQUENCE [LARGE SCALE GENOMIC DNA]</scope>
</reference>
<dbReference type="PANTHER" id="PTHR22605">
    <property type="entry name" value="RZ-TYPE DOMAIN-CONTAINING PROTEIN"/>
    <property type="match status" value="1"/>
</dbReference>
<keyword evidence="1" id="KW-0175">Coiled coil</keyword>
<dbReference type="Ensembl" id="ENSHHUT00000070569.1">
    <property type="protein sequence ID" value="ENSHHUP00000068278.1"/>
    <property type="gene ID" value="ENSHHUG00000040253.1"/>
</dbReference>
<organism evidence="2 3">
    <name type="scientific">Hucho hucho</name>
    <name type="common">huchen</name>
    <dbReference type="NCBI Taxonomy" id="62062"/>
    <lineage>
        <taxon>Eukaryota</taxon>
        <taxon>Metazoa</taxon>
        <taxon>Chordata</taxon>
        <taxon>Craniata</taxon>
        <taxon>Vertebrata</taxon>
        <taxon>Euteleostomi</taxon>
        <taxon>Actinopterygii</taxon>
        <taxon>Neopterygii</taxon>
        <taxon>Teleostei</taxon>
        <taxon>Protacanthopterygii</taxon>
        <taxon>Salmoniformes</taxon>
        <taxon>Salmonidae</taxon>
        <taxon>Salmoninae</taxon>
        <taxon>Hucho</taxon>
    </lineage>
</organism>